<dbReference type="InterPro" id="IPR059058">
    <property type="entry name" value="Znf-C2H2_ZNF462"/>
</dbReference>
<dbReference type="Pfam" id="PF23225">
    <property type="entry name" value="zf-C2H2_7th_ZNF462"/>
    <property type="match status" value="4"/>
</dbReference>
<dbReference type="SMART" id="SM00355">
    <property type="entry name" value="ZnF_C2H2"/>
    <property type="match status" value="14"/>
</dbReference>
<gene>
    <name evidence="9" type="primary">LOC108878917</name>
</gene>
<dbReference type="Pfam" id="PF23075">
    <property type="entry name" value="zf-C2H2_ZNF462_11"/>
    <property type="match status" value="2"/>
</dbReference>
<keyword evidence="4" id="KW-0862">Zinc</keyword>
<dbReference type="PROSITE" id="PS50157">
    <property type="entry name" value="ZINC_FINGER_C2H2_2"/>
    <property type="match status" value="1"/>
</dbReference>
<organism evidence="8 9">
    <name type="scientific">Lates calcarifer</name>
    <name type="common">Barramundi</name>
    <name type="synonym">Holocentrus calcarifer</name>
    <dbReference type="NCBI Taxonomy" id="8187"/>
    <lineage>
        <taxon>Eukaryota</taxon>
        <taxon>Metazoa</taxon>
        <taxon>Chordata</taxon>
        <taxon>Craniata</taxon>
        <taxon>Vertebrata</taxon>
        <taxon>Euteleostomi</taxon>
        <taxon>Actinopterygii</taxon>
        <taxon>Neopterygii</taxon>
        <taxon>Teleostei</taxon>
        <taxon>Neoteleostei</taxon>
        <taxon>Acanthomorphata</taxon>
        <taxon>Carangaria</taxon>
        <taxon>Carangaria incertae sedis</taxon>
        <taxon>Centropomidae</taxon>
        <taxon>Lates</taxon>
    </lineage>
</organism>
<name>A0AAJ7PHS0_LATCA</name>
<dbReference type="GO" id="GO:0008270">
    <property type="term" value="F:zinc ion binding"/>
    <property type="evidence" value="ECO:0007669"/>
    <property type="project" value="UniProtKB-KW"/>
</dbReference>
<feature type="region of interest" description="Disordered" evidence="6">
    <location>
        <begin position="656"/>
        <end position="675"/>
    </location>
</feature>
<sequence>MQKDSVHFSTSGHTMHNQSVTQESAIKSFHCSHCTLILKSKVYLFEHLTMVHGIDIDTALRDAGLKSSETNKANTDNKSSNPGNIFLCQHCDFKACSQDVLNDHEKLCSKKLVNHNGTEILETKTIVIPTNQHKEGAVKSTSKATCALNSSKDLKTYKRPLQTITKYFAPTSGSNGKTSVKLSESPVVLDNNKATILLQESPSSSSPNSSGVFKVTAKSMIDISKDVPERFLRYDHLLISDLRPEKSREKFKETPPNNTGKRTNSEISESCAAKKAKSDKEKKELPEKANSRKQQSSRNTEFSFEFSEDEEEKMANLVNGCTESPKEYFCKHCDYSDVGIRNMSTHYQSDHPYIRYNAVYIQDQSDQSATFRCLECPIEFSSVANLKRHYTENHPEALEVFTMHLHELSLVFKCFVCPYTSKELKALKDHYKEKHPKHKVDNSLLYCRYSATRCQEGSSQLNTCEKVHSPERSDSLENANTQYEEVKNAPSTQHPTSNTADVILYQCNNCNFSHKSIVVMHVHYQKSHPGEAVTIDHIKQSAHVTSHTTSQMTPEKSETVIEDSAPQKNISESSKKAKDKAELSQQKKHTRNASLTKCNREMDSSPNKMFYCQFCSYSSTNIRSVVAHHNIKHFVHGLTDTEEILLYSATVQKKIPQNETEASARTASSDSKTSKQVEVCGEKKTQYEVDNVADASVVGSNPYACAENLFYCQKCNIGNPTVKGILNHQAKVHQRINSSRECIIEHTALVRDEIEKSKSHTKELAFSTHLPPPLMNEGDEDRLFCHFCNYRHNSMTQVMKHYLKRHNGVEVKVEQIHLHTALVLKKTQGTHLKTTANQEVSHVSLGKKGNKKKKTKKHAKCLSVSASPSATQTQRTLGCHRCTYSTQYVYLLRRHMWKIHQANRSVNDVLRVCFKQGMLQSGYHCDLCVFSHKNAEAVHMHYQEQHPTRRLSLEYVSAQLYVGPDTSSCKGKKPQIKHTGGISDGDGTDSGLLSERIAQNDIKRYSCRACSFKGSSLSSITQHYRAVHPWSVKDDGSVLNVITSKKPSANSHVEDYNQVSGSFDSYQVPLEFDKSAGLSHEATASPTMLKCLYCPARFQTHRGLSTHCGMKHPGAVPENSDEQQEQMETSVHVFKCRYCTYVNTNHKGVLTHCQMRHPASISRADSLHVDETHIQSWDNSLKRKGPWWQFGTSWVHV</sequence>
<feature type="compositionally biased region" description="Polar residues" evidence="6">
    <location>
        <begin position="656"/>
        <end position="671"/>
    </location>
</feature>
<evidence type="ECO:0000313" key="8">
    <source>
        <dbReference type="Proteomes" id="UP000694890"/>
    </source>
</evidence>
<reference evidence="9" key="1">
    <citation type="submission" date="2025-08" db="UniProtKB">
        <authorList>
            <consortium name="RefSeq"/>
        </authorList>
    </citation>
    <scope>IDENTIFICATION</scope>
    <source>
        <tissue evidence="9">Brain</tissue>
    </source>
</reference>
<feature type="domain" description="C2H2-type" evidence="7">
    <location>
        <begin position="371"/>
        <end position="394"/>
    </location>
</feature>
<feature type="compositionally biased region" description="Basic and acidic residues" evidence="6">
    <location>
        <begin position="276"/>
        <end position="290"/>
    </location>
</feature>
<evidence type="ECO:0000256" key="2">
    <source>
        <dbReference type="ARBA" id="ARBA00022737"/>
    </source>
</evidence>
<dbReference type="Proteomes" id="UP000694890">
    <property type="component" value="Linkage group LG13"/>
</dbReference>
<feature type="region of interest" description="Disordered" evidence="6">
    <location>
        <begin position="542"/>
        <end position="600"/>
    </location>
</feature>
<keyword evidence="2" id="KW-0677">Repeat</keyword>
<dbReference type="AlphaFoldDB" id="A0AAJ7PHS0"/>
<dbReference type="RefSeq" id="XP_018525512.1">
    <property type="nucleotide sequence ID" value="XM_018669996.2"/>
</dbReference>
<evidence type="ECO:0000256" key="1">
    <source>
        <dbReference type="ARBA" id="ARBA00022723"/>
    </source>
</evidence>
<dbReference type="PANTHER" id="PTHR24403">
    <property type="entry name" value="ZINC FINGER PROTEIN"/>
    <property type="match status" value="1"/>
</dbReference>
<dbReference type="GO" id="GO:0005634">
    <property type="term" value="C:nucleus"/>
    <property type="evidence" value="ECO:0007669"/>
    <property type="project" value="TreeGrafter"/>
</dbReference>
<keyword evidence="1" id="KW-0479">Metal-binding</keyword>
<dbReference type="GO" id="GO:0045944">
    <property type="term" value="P:positive regulation of transcription by RNA polymerase II"/>
    <property type="evidence" value="ECO:0007669"/>
    <property type="project" value="TreeGrafter"/>
</dbReference>
<dbReference type="PROSITE" id="PS00028">
    <property type="entry name" value="ZINC_FINGER_C2H2_1"/>
    <property type="match status" value="3"/>
</dbReference>
<feature type="region of interest" description="Disordered" evidence="6">
    <location>
        <begin position="247"/>
        <end position="307"/>
    </location>
</feature>
<protein>
    <submittedName>
        <fullName evidence="9">Zinc finger protein 462</fullName>
    </submittedName>
</protein>
<keyword evidence="3 5" id="KW-0863">Zinc-finger</keyword>
<evidence type="ECO:0000313" key="9">
    <source>
        <dbReference type="RefSeq" id="XP_018525512.1"/>
    </source>
</evidence>
<dbReference type="KEGG" id="lcf:108878917"/>
<proteinExistence type="predicted"/>
<evidence type="ECO:0000256" key="6">
    <source>
        <dbReference type="SAM" id="MobiDB-lite"/>
    </source>
</evidence>
<evidence type="ECO:0000256" key="5">
    <source>
        <dbReference type="PROSITE-ProRule" id="PRU00042"/>
    </source>
</evidence>
<evidence type="ECO:0000259" key="7">
    <source>
        <dbReference type="PROSITE" id="PS50157"/>
    </source>
</evidence>
<feature type="compositionally biased region" description="Basic and acidic residues" evidence="6">
    <location>
        <begin position="573"/>
        <end position="582"/>
    </location>
</feature>
<dbReference type="PANTHER" id="PTHR24403:SF67">
    <property type="entry name" value="FI01116P-RELATED"/>
    <property type="match status" value="1"/>
</dbReference>
<dbReference type="InterPro" id="IPR013087">
    <property type="entry name" value="Znf_C2H2_type"/>
</dbReference>
<evidence type="ECO:0000256" key="3">
    <source>
        <dbReference type="ARBA" id="ARBA00022771"/>
    </source>
</evidence>
<dbReference type="Gene3D" id="3.30.160.60">
    <property type="entry name" value="Classic Zinc Finger"/>
    <property type="match status" value="1"/>
</dbReference>
<evidence type="ECO:0000256" key="4">
    <source>
        <dbReference type="ARBA" id="ARBA00022833"/>
    </source>
</evidence>
<feature type="compositionally biased region" description="Polar residues" evidence="6">
    <location>
        <begin position="542"/>
        <end position="554"/>
    </location>
</feature>
<accession>A0AAJ7PHS0</accession>
<dbReference type="InterPro" id="IPR050688">
    <property type="entry name" value="Zinc_finger/UBP_domain"/>
</dbReference>
<dbReference type="InterPro" id="IPR059059">
    <property type="entry name" value="Znf-C2H2_7th_ZNF462"/>
</dbReference>
<dbReference type="GeneID" id="108878917"/>